<dbReference type="KEGG" id="mbe:MBM_08023"/>
<gene>
    <name evidence="7" type="ORF">MBM_08023</name>
</gene>
<evidence type="ECO:0000256" key="2">
    <source>
        <dbReference type="ARBA" id="ARBA00022490"/>
    </source>
</evidence>
<dbReference type="RefSeq" id="XP_007295912.1">
    <property type="nucleotide sequence ID" value="XM_007295850.1"/>
</dbReference>
<keyword evidence="5" id="KW-1133">Transmembrane helix</keyword>
<dbReference type="GeneID" id="18763958"/>
<dbReference type="GO" id="GO:0016791">
    <property type="term" value="F:phosphatase activity"/>
    <property type="evidence" value="ECO:0007669"/>
    <property type="project" value="TreeGrafter"/>
</dbReference>
<dbReference type="InParanoid" id="K1WNA6"/>
<dbReference type="OrthoDB" id="6375174at2759"/>
<evidence type="ECO:0000256" key="5">
    <source>
        <dbReference type="SAM" id="Phobius"/>
    </source>
</evidence>
<dbReference type="PANTHER" id="PTHR31126">
    <property type="entry name" value="TYROSINE-PROTEIN PHOSPHATASE"/>
    <property type="match status" value="1"/>
</dbReference>
<evidence type="ECO:0000259" key="6">
    <source>
        <dbReference type="PROSITE" id="PS50056"/>
    </source>
</evidence>
<evidence type="ECO:0000256" key="3">
    <source>
        <dbReference type="ARBA" id="ARBA00022801"/>
    </source>
</evidence>
<feature type="transmembrane region" description="Helical" evidence="5">
    <location>
        <begin position="309"/>
        <end position="328"/>
    </location>
</feature>
<accession>K1WNA6</accession>
<dbReference type="GO" id="GO:0005737">
    <property type="term" value="C:cytoplasm"/>
    <property type="evidence" value="ECO:0007669"/>
    <property type="project" value="UniProtKB-SubCell"/>
</dbReference>
<keyword evidence="5" id="KW-0472">Membrane</keyword>
<dbReference type="InterPro" id="IPR004861">
    <property type="entry name" value="Siw14-like"/>
</dbReference>
<dbReference type="Pfam" id="PF03162">
    <property type="entry name" value="Y_phosphatase2"/>
    <property type="match status" value="1"/>
</dbReference>
<name>K1WNA6_MARBU</name>
<feature type="domain" description="Tyrosine specific protein phosphatases" evidence="6">
    <location>
        <begin position="171"/>
        <end position="223"/>
    </location>
</feature>
<proteinExistence type="predicted"/>
<dbReference type="AlphaFoldDB" id="K1WNA6"/>
<dbReference type="EMBL" id="JH921448">
    <property type="protein sequence ID" value="EKD13822.1"/>
    <property type="molecule type" value="Genomic_DNA"/>
</dbReference>
<dbReference type="HOGENOM" id="CLU_821536_0_0_1"/>
<protein>
    <submittedName>
        <fullName evidence="7">Tyrosine phosphatase</fullName>
    </submittedName>
</protein>
<reference evidence="7 8" key="1">
    <citation type="journal article" date="2012" name="BMC Genomics">
        <title>Sequencing the genome of Marssonina brunnea reveals fungus-poplar co-evolution.</title>
        <authorList>
            <person name="Zhu S."/>
            <person name="Cao Y.-Z."/>
            <person name="Jiang C."/>
            <person name="Tan B.-Y."/>
            <person name="Wang Z."/>
            <person name="Feng S."/>
            <person name="Zhang L."/>
            <person name="Su X.-H."/>
            <person name="Brejova B."/>
            <person name="Vinar T."/>
            <person name="Xu M."/>
            <person name="Wang M.-X."/>
            <person name="Zhang S.-G."/>
            <person name="Huang M.-R."/>
            <person name="Wu R."/>
            <person name="Zhou Y."/>
        </authorList>
    </citation>
    <scope>NUCLEOTIDE SEQUENCE [LARGE SCALE GENOMIC DNA]</scope>
    <source>
        <strain evidence="7 8">MB_m1</strain>
    </source>
</reference>
<dbReference type="Gene3D" id="3.90.190.10">
    <property type="entry name" value="Protein tyrosine phosphatase superfamily"/>
    <property type="match status" value="1"/>
</dbReference>
<dbReference type="InterPro" id="IPR016130">
    <property type="entry name" value="Tyr_Pase_AS"/>
</dbReference>
<sequence length="338" mass="38582">MSGMTEVKRRSARVYTEEENASGSRNAEVDARLRTKSIDEIELKNSESRNSSKESKTRKSMVDLGKDINIFPTTEEDIEKHITQSLEAAKASKTKEEARPTNLGVVIPGKIYRSSWPTDEDFLHLEAFGLKTVLSLVQNDFSFAFKDFVKKNDIAHKIIDMPGTKKVAITQELMQSIMEIALDESSYPLLIHCNHGKHRTGCVVGVIRHVARWDVESIVEEYRGYADPKVRDCDVAYITDYQASSLHGLFVNETIVKGQRPNLSEQSNEDQSPPAVPLEYNPLGHDLHLGRNREDRADLPLQRRRMGRYLMASAFALAVWFTTGFYWHSHNWKWEPLE</sequence>
<dbReference type="GO" id="GO:0052840">
    <property type="term" value="F:inositol diphosphate tetrakisphosphate diphosphatase activity"/>
    <property type="evidence" value="ECO:0007669"/>
    <property type="project" value="TreeGrafter"/>
</dbReference>
<dbReference type="FunFam" id="3.90.190.10:FF:000035">
    <property type="entry name" value="Tyrosine phosphatase, putative"/>
    <property type="match status" value="1"/>
</dbReference>
<evidence type="ECO:0000313" key="8">
    <source>
        <dbReference type="Proteomes" id="UP000006753"/>
    </source>
</evidence>
<feature type="region of interest" description="Disordered" evidence="4">
    <location>
        <begin position="1"/>
        <end position="60"/>
    </location>
</feature>
<evidence type="ECO:0000256" key="4">
    <source>
        <dbReference type="SAM" id="MobiDB-lite"/>
    </source>
</evidence>
<dbReference type="InterPro" id="IPR029021">
    <property type="entry name" value="Prot-tyrosine_phosphatase-like"/>
</dbReference>
<dbReference type="Proteomes" id="UP000006753">
    <property type="component" value="Unassembled WGS sequence"/>
</dbReference>
<keyword evidence="5" id="KW-0812">Transmembrane</keyword>
<evidence type="ECO:0000313" key="7">
    <source>
        <dbReference type="EMBL" id="EKD13822.1"/>
    </source>
</evidence>
<dbReference type="eggNOG" id="KOG1572">
    <property type="taxonomic scope" value="Eukaryota"/>
</dbReference>
<dbReference type="PROSITE" id="PS00383">
    <property type="entry name" value="TYR_PHOSPHATASE_1"/>
    <property type="match status" value="1"/>
</dbReference>
<dbReference type="SUPFAM" id="SSF52799">
    <property type="entry name" value="(Phosphotyrosine protein) phosphatases II"/>
    <property type="match status" value="1"/>
</dbReference>
<dbReference type="PANTHER" id="PTHR31126:SF48">
    <property type="entry name" value="INOSITOL PHOSPHATASE SIW14"/>
    <property type="match status" value="1"/>
</dbReference>
<dbReference type="STRING" id="1072389.K1WNA6"/>
<comment type="subcellular location">
    <subcellularLocation>
        <location evidence="1">Cytoplasm</location>
    </subcellularLocation>
</comment>
<dbReference type="PROSITE" id="PS50056">
    <property type="entry name" value="TYR_PHOSPHATASE_2"/>
    <property type="match status" value="1"/>
</dbReference>
<keyword evidence="2" id="KW-0963">Cytoplasm</keyword>
<dbReference type="InterPro" id="IPR000387">
    <property type="entry name" value="Tyr_Pase_dom"/>
</dbReference>
<feature type="compositionally biased region" description="Basic and acidic residues" evidence="4">
    <location>
        <begin position="27"/>
        <end position="60"/>
    </location>
</feature>
<keyword evidence="3" id="KW-0378">Hydrolase</keyword>
<keyword evidence="8" id="KW-1185">Reference proteome</keyword>
<evidence type="ECO:0000256" key="1">
    <source>
        <dbReference type="ARBA" id="ARBA00004496"/>
    </source>
</evidence>
<organism evidence="7 8">
    <name type="scientific">Marssonina brunnea f. sp. multigermtubi (strain MB_m1)</name>
    <name type="common">Marssonina leaf spot fungus</name>
    <dbReference type="NCBI Taxonomy" id="1072389"/>
    <lineage>
        <taxon>Eukaryota</taxon>
        <taxon>Fungi</taxon>
        <taxon>Dikarya</taxon>
        <taxon>Ascomycota</taxon>
        <taxon>Pezizomycotina</taxon>
        <taxon>Leotiomycetes</taxon>
        <taxon>Helotiales</taxon>
        <taxon>Drepanopezizaceae</taxon>
        <taxon>Drepanopeziza</taxon>
    </lineage>
</organism>
<dbReference type="OMA" id="QIMRISL"/>